<dbReference type="OrthoDB" id="18087at2759"/>
<dbReference type="GO" id="GO:0009159">
    <property type="term" value="P:deoxyribonucleoside monophosphate catabolic process"/>
    <property type="evidence" value="ECO:0007669"/>
    <property type="project" value="InterPro"/>
</dbReference>
<evidence type="ECO:0000313" key="9">
    <source>
        <dbReference type="Proteomes" id="UP000694565"/>
    </source>
</evidence>
<feature type="binding site" evidence="7">
    <location>
        <begin position="108"/>
        <end position="110"/>
    </location>
    <ligand>
        <name>substrate</name>
        <note>ligand shared between homodimeric partners</note>
    </ligand>
</feature>
<dbReference type="GO" id="GO:0070694">
    <property type="term" value="F:5-hydroxymethyl-dUMP N-hydrolase activity"/>
    <property type="evidence" value="ECO:0007669"/>
    <property type="project" value="InterPro"/>
</dbReference>
<dbReference type="Gene3D" id="3.40.50.450">
    <property type="match status" value="1"/>
</dbReference>
<evidence type="ECO:0000256" key="4">
    <source>
        <dbReference type="ARBA" id="ARBA00023080"/>
    </source>
</evidence>
<accession>A0A8C2WD63</accession>
<dbReference type="InterPro" id="IPR051239">
    <property type="entry name" value="2'-dNMP_N-hydrolase"/>
</dbReference>
<comment type="subcellular location">
    <subcellularLocation>
        <location evidence="7">Cytoplasm</location>
    </subcellularLocation>
    <subcellularLocation>
        <location evidence="7">Nucleus</location>
    </subcellularLocation>
</comment>
<feature type="binding site" description="in other chain" evidence="7">
    <location>
        <begin position="4"/>
        <end position="10"/>
    </location>
    <ligand>
        <name>substrate</name>
        <note>ligand shared between homodimeric partners</note>
    </ligand>
</feature>
<dbReference type="FunFam" id="3.40.50.450:FF:000019">
    <property type="entry name" value="2'-deoxynucleoside 5'-phosphate N-hydrolase 1"/>
    <property type="match status" value="1"/>
</dbReference>
<comment type="similarity">
    <text evidence="7">Belongs to the 2'-deoxynucleoside 5'-phosphate N-hydrolase 1 family.</text>
</comment>
<dbReference type="HAMAP" id="MF_03036">
    <property type="entry name" value="Nuc_phosphate_hydrolase"/>
    <property type="match status" value="1"/>
</dbReference>
<dbReference type="InterPro" id="IPR007710">
    <property type="entry name" value="Nucleoside_deoxyribTrfase"/>
</dbReference>
<keyword evidence="4 7" id="KW-0546">Nucleotide metabolism</keyword>
<dbReference type="RefSeq" id="XP_034407235.1">
    <property type="nucleotide sequence ID" value="XM_034551344.1"/>
</dbReference>
<evidence type="ECO:0000256" key="5">
    <source>
        <dbReference type="ARBA" id="ARBA00023295"/>
    </source>
</evidence>
<keyword evidence="5 7" id="KW-0326">Glycosidase</keyword>
<reference evidence="8" key="1">
    <citation type="submission" date="2025-08" db="UniProtKB">
        <authorList>
            <consortium name="Ensembl"/>
        </authorList>
    </citation>
    <scope>IDENTIFICATION</scope>
</reference>
<comment type="catalytic activity">
    <reaction evidence="6">
        <text>5-hydroxymethyl-dUMP + H2O = 5-hydroxymethyluracil + 2-deoxy-D-ribose 5-phosphate</text>
        <dbReference type="Rhea" id="RHEA:77099"/>
        <dbReference type="ChEBI" id="CHEBI:15377"/>
        <dbReference type="ChEBI" id="CHEBI:16964"/>
        <dbReference type="ChEBI" id="CHEBI:62877"/>
        <dbReference type="ChEBI" id="CHEBI:90409"/>
    </reaction>
    <physiologicalReaction direction="left-to-right" evidence="6">
        <dbReference type="Rhea" id="RHEA:77100"/>
    </physiologicalReaction>
</comment>
<comment type="subunit">
    <text evidence="1 7">Monomer and homodimer.</text>
</comment>
<evidence type="ECO:0000256" key="7">
    <source>
        <dbReference type="HAMAP-Rule" id="MF_03036"/>
    </source>
</evidence>
<evidence type="ECO:0000256" key="3">
    <source>
        <dbReference type="ARBA" id="ARBA00022801"/>
    </source>
</evidence>
<keyword evidence="7" id="KW-0963">Cytoplasm</keyword>
<evidence type="ECO:0000256" key="1">
    <source>
        <dbReference type="ARBA" id="ARBA00011407"/>
    </source>
</evidence>
<dbReference type="GO" id="GO:0005634">
    <property type="term" value="C:nucleus"/>
    <property type="evidence" value="ECO:0007669"/>
    <property type="project" value="UniProtKB-SubCell"/>
</dbReference>
<dbReference type="Proteomes" id="UP000694565">
    <property type="component" value="Unplaced"/>
</dbReference>
<feature type="binding site" description="in other chain" evidence="7">
    <location>
        <position position="84"/>
    </location>
    <ligand>
        <name>substrate</name>
        <note>ligand shared between homodimeric partners</note>
    </ligand>
</feature>
<evidence type="ECO:0000313" key="8">
    <source>
        <dbReference type="Ensembl" id="ENSCLMP00005002714.1"/>
    </source>
</evidence>
<comment type="catalytic activity">
    <reaction evidence="7">
        <text>a purine 2'-deoxyribonucleoside 5'-phosphate + H2O = a purine nucleobase + 2-deoxy-D-ribose 5-phosphate</text>
        <dbReference type="Rhea" id="RHEA:51132"/>
        <dbReference type="ChEBI" id="CHEBI:15377"/>
        <dbReference type="ChEBI" id="CHEBI:26386"/>
        <dbReference type="ChEBI" id="CHEBI:62877"/>
        <dbReference type="ChEBI" id="CHEBI:142198"/>
    </reaction>
</comment>
<name>A0A8C2WD63_CYCLU</name>
<dbReference type="GeneID" id="117743656"/>
<feature type="binding site" description="in other chain" evidence="7">
    <location>
        <position position="19"/>
    </location>
    <ligand>
        <name>substrate</name>
        <note>ligand shared between homodimeric partners</note>
    </ligand>
</feature>
<evidence type="ECO:0000256" key="6">
    <source>
        <dbReference type="ARBA" id="ARBA00047460"/>
    </source>
</evidence>
<comment type="catalytic activity">
    <reaction evidence="7">
        <text>a pyrimidine 2'-deoxyribonucleoside 5'-phosphate + H2O = a pyrimidine nucleobase + 2-deoxy-D-ribose 5-phosphate</text>
        <dbReference type="Rhea" id="RHEA:57852"/>
        <dbReference type="ChEBI" id="CHEBI:15377"/>
        <dbReference type="ChEBI" id="CHEBI:26432"/>
        <dbReference type="ChEBI" id="CHEBI:62877"/>
        <dbReference type="ChEBI" id="CHEBI:142209"/>
    </reaction>
</comment>
<dbReference type="InterPro" id="IPR028607">
    <property type="entry name" value="DNPH1"/>
</dbReference>
<dbReference type="GO" id="GO:0005737">
    <property type="term" value="C:cytoplasm"/>
    <property type="evidence" value="ECO:0007669"/>
    <property type="project" value="UniProtKB-SubCell"/>
</dbReference>
<keyword evidence="3 7" id="KW-0378">Hydrolase</keyword>
<dbReference type="GO" id="GO:0009116">
    <property type="term" value="P:nucleoside metabolic process"/>
    <property type="evidence" value="ECO:0007669"/>
    <property type="project" value="UniProtKB-UniRule"/>
</dbReference>
<keyword evidence="9" id="KW-1185">Reference proteome</keyword>
<dbReference type="GO" id="GO:0006195">
    <property type="term" value="P:purine nucleotide catabolic process"/>
    <property type="evidence" value="ECO:0007669"/>
    <property type="project" value="UniProtKB-ARBA"/>
</dbReference>
<dbReference type="Pfam" id="PF05014">
    <property type="entry name" value="Nuc_deoxyrib_tr"/>
    <property type="match status" value="1"/>
</dbReference>
<dbReference type="GO" id="GO:0042802">
    <property type="term" value="F:identical protein binding"/>
    <property type="evidence" value="ECO:0007669"/>
    <property type="project" value="UniProtKB-ARBA"/>
</dbReference>
<dbReference type="Ensembl" id="ENSCLMT00005002916.1">
    <property type="protein sequence ID" value="ENSCLMP00005002714.1"/>
    <property type="gene ID" value="ENSCLMG00005001477.1"/>
</dbReference>
<comment type="function">
    <text evidence="7">Catalyzes the cleavage of the N-glycosidic bond of deoxyribonucleoside 5'-monophosphates to yield deoxyribose 5-phosphate and a purine or pyrimidine base. Deoxyribonucleoside 5'-monophosphates containing purine bases are preferred to those containing pyrimidine bases.</text>
</comment>
<gene>
    <name evidence="7" type="primary">DNPH1</name>
    <name evidence="8" type="synonym">dnph1</name>
</gene>
<dbReference type="EC" id="3.2.2.-" evidence="7"/>
<dbReference type="AlphaFoldDB" id="A0A8C2WD63"/>
<proteinExistence type="inferred from homology"/>
<protein>
    <recommendedName>
        <fullName evidence="7">2'-deoxynucleoside 5'-phosphate N-hydrolase 1</fullName>
        <ecNumber evidence="7">3.2.2.-</ecNumber>
    </recommendedName>
</protein>
<dbReference type="SUPFAM" id="SSF52309">
    <property type="entry name" value="N-(deoxy)ribosyltransferase-like"/>
    <property type="match status" value="1"/>
</dbReference>
<dbReference type="GeneTree" id="ENSGT00390000001216"/>
<keyword evidence="7" id="KW-0539">Nucleus</keyword>
<dbReference type="PANTHER" id="PTHR15364">
    <property type="entry name" value="2'-DEOXYNUCLEOSIDE 5'-PHOSPHATE N-HYDROLASE 1"/>
    <property type="match status" value="1"/>
</dbReference>
<keyword evidence="2" id="KW-0597">Phosphoprotein</keyword>
<organism evidence="8 9">
    <name type="scientific">Cyclopterus lumpus</name>
    <name type="common">Lumpsucker</name>
    <dbReference type="NCBI Taxonomy" id="8103"/>
    <lineage>
        <taxon>Eukaryota</taxon>
        <taxon>Metazoa</taxon>
        <taxon>Chordata</taxon>
        <taxon>Craniata</taxon>
        <taxon>Vertebrata</taxon>
        <taxon>Euteleostomi</taxon>
        <taxon>Actinopterygii</taxon>
        <taxon>Neopterygii</taxon>
        <taxon>Teleostei</taxon>
        <taxon>Neoteleostei</taxon>
        <taxon>Acanthomorphata</taxon>
        <taxon>Eupercaria</taxon>
        <taxon>Perciformes</taxon>
        <taxon>Cottioidei</taxon>
        <taxon>Cottales</taxon>
        <taxon>Cyclopteridae</taxon>
        <taxon>Cyclopterus</taxon>
    </lineage>
</organism>
<sequence>MKVYFCGSIRGGREDAHVYRRIVQKLQSYGSVLTEHVSCSEISEKGEDAVGGDRAIHDRDVRWLRECDVVVAEVTQPSLGVGYELGRAVTMETKVLCLFRPASGRSLSAMIRGAEDSDRFVVKDYKEDEVENVLEEFFNRLKNQKKARGEPEENLNICI</sequence>
<dbReference type="PANTHER" id="PTHR15364:SF0">
    <property type="entry name" value="2'-DEOXYNUCLEOSIDE 5'-PHOSPHATE N-HYDROLASE 1"/>
    <property type="match status" value="1"/>
</dbReference>
<reference evidence="8" key="2">
    <citation type="submission" date="2025-09" db="UniProtKB">
        <authorList>
            <consortium name="Ensembl"/>
        </authorList>
    </citation>
    <scope>IDENTIFICATION</scope>
</reference>
<evidence type="ECO:0000256" key="2">
    <source>
        <dbReference type="ARBA" id="ARBA00022553"/>
    </source>
</evidence>